<evidence type="ECO:0000256" key="11">
    <source>
        <dbReference type="PIRSR" id="PIRSR000094-2"/>
    </source>
</evidence>
<dbReference type="FunFam" id="3.40.50.720:FF:000054">
    <property type="entry name" value="Enoyl-[acyl-carrier-protein] reductase [NADH]"/>
    <property type="match status" value="1"/>
</dbReference>
<feature type="binding site" evidence="11">
    <location>
        <position position="95"/>
    </location>
    <ligand>
        <name>substrate</name>
    </ligand>
</feature>
<keyword evidence="4" id="KW-0276">Fatty acid metabolism</keyword>
<dbReference type="Gene3D" id="1.10.8.400">
    <property type="entry name" value="Enoyl acyl carrier protein reductase"/>
    <property type="match status" value="1"/>
</dbReference>
<dbReference type="SUPFAM" id="SSF51735">
    <property type="entry name" value="NAD(P)-binding Rossmann-fold domains"/>
    <property type="match status" value="1"/>
</dbReference>
<evidence type="ECO:0000256" key="6">
    <source>
        <dbReference type="ARBA" id="ARBA00023027"/>
    </source>
</evidence>
<evidence type="ECO:0000256" key="9">
    <source>
        <dbReference type="PIRNR" id="PIRNR000094"/>
    </source>
</evidence>
<reference evidence="15 17" key="2">
    <citation type="submission" date="2016-03" db="EMBL/GenBank/DDBJ databases">
        <authorList>
            <person name="Bojesen A.M."/>
            <person name="Planet P."/>
            <person name="Hansen M.J."/>
        </authorList>
    </citation>
    <scope>NUCLEOTIDE SEQUENCE [LARGE SCALE GENOMIC DNA]</scope>
    <source>
        <strain evidence="15 17">B 234/94</strain>
    </source>
</reference>
<feature type="binding site" evidence="12">
    <location>
        <begin position="192"/>
        <end position="196"/>
    </location>
    <ligand>
        <name>NAD(+)</name>
        <dbReference type="ChEBI" id="CHEBI:57540"/>
    </ligand>
</feature>
<evidence type="ECO:0000256" key="5">
    <source>
        <dbReference type="ARBA" id="ARBA00023002"/>
    </source>
</evidence>
<keyword evidence="3 9" id="KW-0444">Lipid biosynthesis</keyword>
<feature type="binding site" evidence="12">
    <location>
        <begin position="64"/>
        <end position="65"/>
    </location>
    <ligand>
        <name>NAD(+)</name>
        <dbReference type="ChEBI" id="CHEBI:57540"/>
    </ligand>
</feature>
<evidence type="ECO:0000313" key="17">
    <source>
        <dbReference type="Proteomes" id="UP000501366"/>
    </source>
</evidence>
<evidence type="ECO:0000256" key="8">
    <source>
        <dbReference type="ARBA" id="ARBA00023160"/>
    </source>
</evidence>
<evidence type="ECO:0000256" key="4">
    <source>
        <dbReference type="ARBA" id="ARBA00022832"/>
    </source>
</evidence>
<feature type="binding site" evidence="12">
    <location>
        <position position="163"/>
    </location>
    <ligand>
        <name>NAD(+)</name>
        <dbReference type="ChEBI" id="CHEBI:57540"/>
    </ligand>
</feature>
<keyword evidence="6 9" id="KW-0520">NAD</keyword>
<keyword evidence="5 9" id="KW-0560">Oxidoreductase</keyword>
<dbReference type="EC" id="1.3.1.9" evidence="9"/>
<dbReference type="UniPathway" id="UPA00094"/>
<evidence type="ECO:0000313" key="15">
    <source>
        <dbReference type="EMBL" id="QIM66534.1"/>
    </source>
</evidence>
<keyword evidence="8 9" id="KW-0275">Fatty acid biosynthesis</keyword>
<dbReference type="Proteomes" id="UP000501366">
    <property type="component" value="Chromosome"/>
</dbReference>
<dbReference type="PIRSF" id="PIRSF000094">
    <property type="entry name" value="Enoyl-ACP_rdct"/>
    <property type="match status" value="1"/>
</dbReference>
<dbReference type="Proteomes" id="UP000054123">
    <property type="component" value="Unassembled WGS sequence"/>
</dbReference>
<dbReference type="RefSeq" id="WP_027074707.1">
    <property type="nucleotide sequence ID" value="NZ_AVSP01000005.1"/>
</dbReference>
<dbReference type="GO" id="GO:0004318">
    <property type="term" value="F:enoyl-[acyl-carrier-protein] reductase (NADH) activity"/>
    <property type="evidence" value="ECO:0007669"/>
    <property type="project" value="UniProtKB-EC"/>
</dbReference>
<comment type="pathway">
    <text evidence="1">Lipid metabolism; fatty acid biosynthesis.</text>
</comment>
<dbReference type="AlphaFoldDB" id="A0A011MGL4"/>
<name>A0A011MGL4_9PAST</name>
<evidence type="ECO:0000256" key="7">
    <source>
        <dbReference type="ARBA" id="ARBA00023098"/>
    </source>
</evidence>
<dbReference type="FunFam" id="1.10.8.400:FF:000001">
    <property type="entry name" value="Enoyl-[acyl-carrier-protein] reductase [NADH]"/>
    <property type="match status" value="1"/>
</dbReference>
<dbReference type="InterPro" id="IPR036291">
    <property type="entry name" value="NAD(P)-bd_dom_sf"/>
</dbReference>
<protein>
    <recommendedName>
        <fullName evidence="9">Enoyl-[acyl-carrier-protein] reductase [NADH]</fullName>
        <ecNumber evidence="9">1.3.1.9</ecNumber>
    </recommendedName>
</protein>
<sequence>MGILTGKRILVTGLASNRSIAYGIANAMKQQGAELAFTYLNDKLKPRVEEFAKEFGSDIVLPLDVATDESITECFTELSKHWEKFDGFVHAIAFAPGDQLDGDYVNAATREGYRIAHDISAYSFVAMAQAARPFLNENASLLTLSYLGAERAIPNYNVMCLAKASLEAATRVMAADLGKEGIRVNAISAGPIRTLAASGIKNFKKMLSAFEKTAALRRTVTIDDVGNSAAFLCSDLASGVTGEVLHVDAGFSVMAMGELGDEE</sequence>
<feature type="site" description="Involved in acyl-ACP binding" evidence="13">
    <location>
        <position position="205"/>
    </location>
</feature>
<proteinExistence type="inferred from homology"/>
<feature type="binding site" evidence="12">
    <location>
        <position position="92"/>
    </location>
    <ligand>
        <name>NAD(+)</name>
        <dbReference type="ChEBI" id="CHEBI:57540"/>
    </ligand>
</feature>
<feature type="binding site" evidence="12">
    <location>
        <position position="13"/>
    </location>
    <ligand>
        <name>NAD(+)</name>
        <dbReference type="ChEBI" id="CHEBI:57540"/>
    </ligand>
</feature>
<feature type="active site" description="Proton acceptor" evidence="10">
    <location>
        <position position="146"/>
    </location>
</feature>
<feature type="binding site" evidence="12">
    <location>
        <begin position="19"/>
        <end position="20"/>
    </location>
    <ligand>
        <name>NAD(+)</name>
        <dbReference type="ChEBI" id="CHEBI:57540"/>
    </ligand>
</feature>
<dbReference type="InterPro" id="IPR002347">
    <property type="entry name" value="SDR_fam"/>
</dbReference>
<organism evidence="14 16">
    <name type="scientific">Mannheimia granulomatis</name>
    <dbReference type="NCBI Taxonomy" id="85402"/>
    <lineage>
        <taxon>Bacteria</taxon>
        <taxon>Pseudomonadati</taxon>
        <taxon>Pseudomonadota</taxon>
        <taxon>Gammaproteobacteria</taxon>
        <taxon>Pasteurellales</taxon>
        <taxon>Pasteurellaceae</taxon>
        <taxon>Mannheimia</taxon>
    </lineage>
</organism>
<comment type="catalytic activity">
    <reaction evidence="9">
        <text>a 2,3-saturated acyl-[ACP] + NAD(+) = a (2E)-enoyl-[ACP] + NADH + H(+)</text>
        <dbReference type="Rhea" id="RHEA:10240"/>
        <dbReference type="Rhea" id="RHEA-COMP:9925"/>
        <dbReference type="Rhea" id="RHEA-COMP:9926"/>
        <dbReference type="ChEBI" id="CHEBI:15378"/>
        <dbReference type="ChEBI" id="CHEBI:57540"/>
        <dbReference type="ChEBI" id="CHEBI:57945"/>
        <dbReference type="ChEBI" id="CHEBI:78784"/>
        <dbReference type="ChEBI" id="CHEBI:78785"/>
        <dbReference type="EC" id="1.3.1.9"/>
    </reaction>
</comment>
<feature type="site" description="Involved in acyl-ACP binding" evidence="13">
    <location>
        <position position="201"/>
    </location>
</feature>
<accession>A0A011MGL4</accession>
<feature type="site" description="Involved in acyl-ACP binding" evidence="13">
    <location>
        <position position="204"/>
    </location>
</feature>
<comment type="similarity">
    <text evidence="2 9">Belongs to the short-chain dehydrogenases/reductases (SDR) family. FabI subfamily.</text>
</comment>
<dbReference type="EMBL" id="CP015030">
    <property type="protein sequence ID" value="QIM66534.1"/>
    <property type="molecule type" value="Genomic_DNA"/>
</dbReference>
<gene>
    <name evidence="15" type="ORF">A4G16_03690</name>
    <name evidence="14" type="ORF">AK33_08580</name>
</gene>
<dbReference type="GO" id="GO:0006633">
    <property type="term" value="P:fatty acid biosynthetic process"/>
    <property type="evidence" value="ECO:0007669"/>
    <property type="project" value="UniProtKB-UniPathway"/>
</dbReference>
<dbReference type="OrthoDB" id="9803628at2"/>
<reference evidence="14 16" key="1">
    <citation type="journal article" date="2014" name="Genome Announc.">
        <title>Genome Sequence of a Presumptive Mannheimia haemolytica Strain with an A1/A6-Cross-Reactive Serotype from a White-Tailed Deer (Odocoileus virginianus).</title>
        <authorList>
            <person name="Lawrence P.K."/>
            <person name="Bey R.F."/>
            <person name="Wiener B."/>
            <person name="Kittichotirat W."/>
            <person name="Bumgarner R.E."/>
        </authorList>
    </citation>
    <scope>NUCLEOTIDE SEQUENCE [LARGE SCALE GENOMIC DNA]</scope>
    <source>
        <strain evidence="14 16">PKL10</strain>
    </source>
</reference>
<dbReference type="Gene3D" id="3.40.50.720">
    <property type="entry name" value="NAD(P)-binding Rossmann-like Domain"/>
    <property type="match status" value="1"/>
</dbReference>
<dbReference type="PANTHER" id="PTHR43159">
    <property type="entry name" value="ENOYL-[ACYL-CARRIER-PROTEIN] REDUCTASE"/>
    <property type="match status" value="1"/>
</dbReference>
<dbReference type="InterPro" id="IPR014358">
    <property type="entry name" value="Enoyl-ACP_Rdtase_NADH"/>
</dbReference>
<keyword evidence="7" id="KW-0443">Lipid metabolism</keyword>
<dbReference type="STRING" id="1122190.GCA_000621105_00811"/>
<dbReference type="EMBL" id="JANJ01000006">
    <property type="protein sequence ID" value="EXI61641.1"/>
    <property type="molecule type" value="Genomic_DNA"/>
</dbReference>
<evidence type="ECO:0000256" key="3">
    <source>
        <dbReference type="ARBA" id="ARBA00022516"/>
    </source>
</evidence>
<evidence type="ECO:0000256" key="13">
    <source>
        <dbReference type="PIRSR" id="PIRSR000094-4"/>
    </source>
</evidence>
<dbReference type="CDD" id="cd05372">
    <property type="entry name" value="ENR_SDR"/>
    <property type="match status" value="1"/>
</dbReference>
<evidence type="ECO:0000256" key="12">
    <source>
        <dbReference type="PIRSR" id="PIRSR000094-3"/>
    </source>
</evidence>
<keyword evidence="16" id="KW-1185">Reference proteome</keyword>
<evidence type="ECO:0000256" key="10">
    <source>
        <dbReference type="PIRSR" id="PIRSR000094-1"/>
    </source>
</evidence>
<evidence type="ECO:0000256" key="2">
    <source>
        <dbReference type="ARBA" id="ARBA00009233"/>
    </source>
</evidence>
<feature type="active site" description="Proton acceptor" evidence="10">
    <location>
        <position position="156"/>
    </location>
</feature>
<evidence type="ECO:0000313" key="14">
    <source>
        <dbReference type="EMBL" id="EXI61641.1"/>
    </source>
</evidence>
<dbReference type="KEGG" id="mgra:A4G16_03690"/>
<dbReference type="PRINTS" id="PR00081">
    <property type="entry name" value="GDHRDH"/>
</dbReference>
<evidence type="ECO:0000313" key="16">
    <source>
        <dbReference type="Proteomes" id="UP000054123"/>
    </source>
</evidence>
<dbReference type="PATRIC" id="fig|1450449.3.peg.1702"/>
<evidence type="ECO:0000256" key="1">
    <source>
        <dbReference type="ARBA" id="ARBA00005194"/>
    </source>
</evidence>
<dbReference type="PANTHER" id="PTHR43159:SF2">
    <property type="entry name" value="ENOYL-[ACYL-CARRIER-PROTEIN] REDUCTASE [NADH], CHLOROPLASTIC"/>
    <property type="match status" value="1"/>
</dbReference>
<dbReference type="Pfam" id="PF13561">
    <property type="entry name" value="adh_short_C2"/>
    <property type="match status" value="1"/>
</dbReference>